<dbReference type="InterPro" id="IPR022790">
    <property type="entry name" value="GH26_dom"/>
</dbReference>
<dbReference type="Pfam" id="PF02156">
    <property type="entry name" value="Glyco_hydro_26"/>
    <property type="match status" value="1"/>
</dbReference>
<dbReference type="PROSITE" id="PS51764">
    <property type="entry name" value="GH26"/>
    <property type="match status" value="1"/>
</dbReference>
<comment type="similarity">
    <text evidence="1 4">Belongs to the glycosyl hydrolase 26 family.</text>
</comment>
<proteinExistence type="inferred from homology"/>
<dbReference type="GO" id="GO:0016985">
    <property type="term" value="F:mannan endo-1,4-beta-mannosidase activity"/>
    <property type="evidence" value="ECO:0007669"/>
    <property type="project" value="InterPro"/>
</dbReference>
<dbReference type="InterPro" id="IPR000805">
    <property type="entry name" value="Glyco_hydro_26"/>
</dbReference>
<dbReference type="EMBL" id="GU211304">
    <property type="protein sequence ID" value="ACZ98628.1"/>
    <property type="molecule type" value="Genomic_DNA"/>
</dbReference>
<dbReference type="Gene3D" id="2.60.40.710">
    <property type="entry name" value="Endoglucanase-like"/>
    <property type="match status" value="1"/>
</dbReference>
<keyword evidence="3 4" id="KW-0326">Glycosidase</keyword>
<reference evidence="7" key="1">
    <citation type="journal article" date="2010" name="Appl. Environ. Microbiol.">
        <title>Cellulosilyticum ruminicola, a newly described rumen bacterium that possesses redundant fibrolytic-protein-encoding genes and degrades lignocellulose with multiple carbohydrate- borne fibrolytic enzymes.</title>
        <authorList>
            <person name="Cai S."/>
            <person name="Li J."/>
            <person name="Hu F.Z."/>
            <person name="Zhang K."/>
            <person name="Luo Y."/>
            <person name="Janto B."/>
            <person name="Boissy R."/>
            <person name="Ehrlich G."/>
            <person name="Dong X."/>
        </authorList>
    </citation>
    <scope>NUCLEOTIDE SEQUENCE</scope>
    <source>
        <strain evidence="7">CGMCC 1.5065</strain>
    </source>
</reference>
<dbReference type="Gene3D" id="3.20.20.80">
    <property type="entry name" value="Glycosidases"/>
    <property type="match status" value="1"/>
</dbReference>
<feature type="non-terminal residue" evidence="7">
    <location>
        <position position="548"/>
    </location>
</feature>
<dbReference type="PANTHER" id="PTHR40079">
    <property type="entry name" value="MANNAN ENDO-1,4-BETA-MANNOSIDASE E-RELATED"/>
    <property type="match status" value="1"/>
</dbReference>
<organism evidence="7">
    <name type="scientific">Cellulosilyticum ruminicola</name>
    <dbReference type="NCBI Taxonomy" id="425254"/>
    <lineage>
        <taxon>Bacteria</taxon>
        <taxon>Bacillati</taxon>
        <taxon>Bacillota</taxon>
        <taxon>Clostridia</taxon>
        <taxon>Lachnospirales</taxon>
        <taxon>Cellulosilyticaceae</taxon>
        <taxon>Cellulosilyticum</taxon>
    </lineage>
</organism>
<evidence type="ECO:0000256" key="3">
    <source>
        <dbReference type="ARBA" id="ARBA00023295"/>
    </source>
</evidence>
<dbReference type="GO" id="GO:0006080">
    <property type="term" value="P:substituted mannan metabolic process"/>
    <property type="evidence" value="ECO:0007669"/>
    <property type="project" value="InterPro"/>
</dbReference>
<dbReference type="CAZy" id="CBM3">
    <property type="family name" value="Carbohydrate-Binding Module Family 3"/>
</dbReference>
<evidence type="ECO:0000259" key="5">
    <source>
        <dbReference type="PROSITE" id="PS51172"/>
    </source>
</evidence>
<dbReference type="CAZy" id="GH26">
    <property type="family name" value="Glycoside Hydrolase Family 26"/>
</dbReference>
<evidence type="ECO:0000259" key="6">
    <source>
        <dbReference type="PROSITE" id="PS51764"/>
    </source>
</evidence>
<dbReference type="InterPro" id="IPR013783">
    <property type="entry name" value="Ig-like_fold"/>
</dbReference>
<dbReference type="AlphaFoldDB" id="D2KFM6"/>
<accession>D2KFM6</accession>
<name>D2KFM6_9FIRM</name>
<feature type="domain" description="GH26" evidence="6">
    <location>
        <begin position="1"/>
        <end position="192"/>
    </location>
</feature>
<feature type="domain" description="CBM3" evidence="5">
    <location>
        <begin position="401"/>
        <end position="548"/>
    </location>
</feature>
<dbReference type="SUPFAM" id="SSF49384">
    <property type="entry name" value="Carbohydrate-binding domain"/>
    <property type="match status" value="1"/>
</dbReference>
<dbReference type="Pfam" id="PF00942">
    <property type="entry name" value="CBM_3"/>
    <property type="match status" value="1"/>
</dbReference>
<dbReference type="InterPro" id="IPR001956">
    <property type="entry name" value="CBM3"/>
</dbReference>
<dbReference type="SUPFAM" id="SSF51445">
    <property type="entry name" value="(Trans)glycosidases"/>
    <property type="match status" value="1"/>
</dbReference>
<evidence type="ECO:0000256" key="2">
    <source>
        <dbReference type="ARBA" id="ARBA00022801"/>
    </source>
</evidence>
<protein>
    <submittedName>
        <fullName evidence="7">Mannanase</fullName>
    </submittedName>
</protein>
<feature type="active site" description="Nucleophile" evidence="4">
    <location>
        <position position="132"/>
    </location>
</feature>
<evidence type="ECO:0000313" key="7">
    <source>
        <dbReference type="EMBL" id="ACZ98628.1"/>
    </source>
</evidence>
<feature type="active site" description="Proton donor" evidence="4">
    <location>
        <position position="40"/>
    </location>
</feature>
<evidence type="ECO:0000256" key="4">
    <source>
        <dbReference type="PROSITE-ProRule" id="PRU01100"/>
    </source>
</evidence>
<dbReference type="Gene3D" id="2.60.40.10">
    <property type="entry name" value="Immunoglobulins"/>
    <property type="match status" value="2"/>
</dbReference>
<dbReference type="InterPro" id="IPR008965">
    <property type="entry name" value="CBM2/CBM3_carb-bd_dom_sf"/>
</dbReference>
<dbReference type="InterPro" id="IPR036966">
    <property type="entry name" value="CBM3_sf"/>
</dbReference>
<sequence length="548" mass="60970">MADHDSAEYKGIIRDIDVIAEELKKLQDAGVPILWRPLHEASGGWFWWGAKGPEPYKELYKLMYNRLTNYHGIHNLIWVWNGADKDWYPGDEYVDIIGEDIYAAKHDYDSQANGFVKAMGFTSANKIITMSENGVLMDPDTLIADGIPWLWNCTWGGEFVVPWVGSSEYTEAYTSKEMLKKYYEHEYVLTRDELPSYLFDKEVFTGKVVKVDAMTSAGEKVVDCTEEYTPITLSAKVESEDAYVVEYFVNGVSVGKDESIIWTPSGKTTNADGVEIFKVVAKVTTEDGKVTASKAVDLKVKLPVKEAMKVAFTNGFEDVIDATEGVTVTLTAEATNAESDYTVEYFVNGKSIGKGENADWTINEETTNADGLKTYTVKAVATNTNGEKAEVEKEVTVKLPVKQVSAVLEVSETKDSPVAGSINFGVEIKNNGEAINLSKLEMRYYFTEANASKQTLYVDHSAAQFNTSPWYVALTSVIKSEVVALGNDDYYLSIKFDDKTSLTEGTKLILQGRLAKENWSSYDQSDDFSYENGIAVYYDGILVTGMEP</sequence>
<evidence type="ECO:0000256" key="1">
    <source>
        <dbReference type="ARBA" id="ARBA00007754"/>
    </source>
</evidence>
<dbReference type="PROSITE" id="PS51172">
    <property type="entry name" value="CBM3"/>
    <property type="match status" value="1"/>
</dbReference>
<dbReference type="PANTHER" id="PTHR40079:SF4">
    <property type="entry name" value="GH26 DOMAIN-CONTAINING PROTEIN-RELATED"/>
    <property type="match status" value="1"/>
</dbReference>
<dbReference type="PRINTS" id="PR00739">
    <property type="entry name" value="GLHYDRLASE26"/>
</dbReference>
<dbReference type="InterPro" id="IPR017853">
    <property type="entry name" value="GH"/>
</dbReference>
<dbReference type="GO" id="GO:0030248">
    <property type="term" value="F:cellulose binding"/>
    <property type="evidence" value="ECO:0007669"/>
    <property type="project" value="InterPro"/>
</dbReference>
<keyword evidence="2 4" id="KW-0378">Hydrolase</keyword>